<dbReference type="EMBL" id="VSRR010027615">
    <property type="protein sequence ID" value="MPC68290.1"/>
    <property type="molecule type" value="Genomic_DNA"/>
</dbReference>
<proteinExistence type="predicted"/>
<dbReference type="AlphaFoldDB" id="A0A5B7H804"/>
<protein>
    <submittedName>
        <fullName evidence="1">Uncharacterized protein</fullName>
    </submittedName>
</protein>
<evidence type="ECO:0000313" key="1">
    <source>
        <dbReference type="EMBL" id="MPC68290.1"/>
    </source>
</evidence>
<comment type="caution">
    <text evidence="1">The sequence shown here is derived from an EMBL/GenBank/DDBJ whole genome shotgun (WGS) entry which is preliminary data.</text>
</comment>
<dbReference type="Proteomes" id="UP000324222">
    <property type="component" value="Unassembled WGS sequence"/>
</dbReference>
<sequence length="111" mass="12611">MPPTTLTPPPRHVVENVPAEPRLARCKPWKVTPPSPPRACPFNCRSCSGELQFQRRNFPQGWRQCFPPRLPVGGQCQALRGLGVFMQIYQCDVTLVKVQFGPKTNFSHYSF</sequence>
<gene>
    <name evidence="1" type="ORF">E2C01_062488</name>
</gene>
<evidence type="ECO:0000313" key="2">
    <source>
        <dbReference type="Proteomes" id="UP000324222"/>
    </source>
</evidence>
<reference evidence="1 2" key="1">
    <citation type="submission" date="2019-05" db="EMBL/GenBank/DDBJ databases">
        <title>Another draft genome of Portunus trituberculatus and its Hox gene families provides insights of decapod evolution.</title>
        <authorList>
            <person name="Jeong J.-H."/>
            <person name="Song I."/>
            <person name="Kim S."/>
            <person name="Choi T."/>
            <person name="Kim D."/>
            <person name="Ryu S."/>
            <person name="Kim W."/>
        </authorList>
    </citation>
    <scope>NUCLEOTIDE SEQUENCE [LARGE SCALE GENOMIC DNA]</scope>
    <source>
        <tissue evidence="1">Muscle</tissue>
    </source>
</reference>
<name>A0A5B7H804_PORTR</name>
<keyword evidence="2" id="KW-1185">Reference proteome</keyword>
<organism evidence="1 2">
    <name type="scientific">Portunus trituberculatus</name>
    <name type="common">Swimming crab</name>
    <name type="synonym">Neptunus trituberculatus</name>
    <dbReference type="NCBI Taxonomy" id="210409"/>
    <lineage>
        <taxon>Eukaryota</taxon>
        <taxon>Metazoa</taxon>
        <taxon>Ecdysozoa</taxon>
        <taxon>Arthropoda</taxon>
        <taxon>Crustacea</taxon>
        <taxon>Multicrustacea</taxon>
        <taxon>Malacostraca</taxon>
        <taxon>Eumalacostraca</taxon>
        <taxon>Eucarida</taxon>
        <taxon>Decapoda</taxon>
        <taxon>Pleocyemata</taxon>
        <taxon>Brachyura</taxon>
        <taxon>Eubrachyura</taxon>
        <taxon>Portunoidea</taxon>
        <taxon>Portunidae</taxon>
        <taxon>Portuninae</taxon>
        <taxon>Portunus</taxon>
    </lineage>
</organism>
<accession>A0A5B7H804</accession>